<dbReference type="GO" id="GO:0051377">
    <property type="term" value="F:mannose-ethanolamine phosphotransferase activity"/>
    <property type="evidence" value="ECO:0007669"/>
    <property type="project" value="TreeGrafter"/>
</dbReference>
<gene>
    <name evidence="1" type="ORF">AX774_g3066</name>
</gene>
<dbReference type="GO" id="GO:0005789">
    <property type="term" value="C:endoplasmic reticulum membrane"/>
    <property type="evidence" value="ECO:0007669"/>
    <property type="project" value="TreeGrafter"/>
</dbReference>
<keyword evidence="2" id="KW-1185">Reference proteome</keyword>
<dbReference type="Gene3D" id="3.40.720.10">
    <property type="entry name" value="Alkaline Phosphatase, subunit A"/>
    <property type="match status" value="1"/>
</dbReference>
<accession>A0A1R1PR68</accession>
<dbReference type="GO" id="GO:0006506">
    <property type="term" value="P:GPI anchor biosynthetic process"/>
    <property type="evidence" value="ECO:0007669"/>
    <property type="project" value="InterPro"/>
</dbReference>
<dbReference type="OrthoDB" id="272139at2759"/>
<dbReference type="SUPFAM" id="SSF53649">
    <property type="entry name" value="Alkaline phosphatase-like"/>
    <property type="match status" value="1"/>
</dbReference>
<proteinExistence type="predicted"/>
<sequence>MELPNKSTRENNPLNRNTEAAERKLAKNNTSWYDQEYDRVLVLIIDALRIDFAVYNYTNSLQNNINSGGSFASRDGRIRPYRDRLTTIEKLLENNSSQSMLFRFRADPPTTTIQRLKGLTTGQLPTFVDAGSNFGGSAIKEDNWVNQLVSRKEGTKIVFLGDDTWEGVFPEELVNTEIKKRAEESGWVYSRPFPSLDVWDLDSVDDGVISRMAGFIADKKDKAVLEKWRELVVQKSTWKHPDFETVESTKVADEKQDWDVMIGHMLGVDHVGHRRSDKRTLLVVMGDHGMNNWGDHGGIQVGRWTGQYREGI</sequence>
<dbReference type="InterPro" id="IPR017850">
    <property type="entry name" value="Alkaline_phosphatase_core_sf"/>
</dbReference>
<dbReference type="Proteomes" id="UP000188320">
    <property type="component" value="Unassembled WGS sequence"/>
</dbReference>
<organism evidence="1 2">
    <name type="scientific">Zancudomyces culisetae</name>
    <name type="common">Gut fungus</name>
    <name type="synonym">Smittium culisetae</name>
    <dbReference type="NCBI Taxonomy" id="1213189"/>
    <lineage>
        <taxon>Eukaryota</taxon>
        <taxon>Fungi</taxon>
        <taxon>Fungi incertae sedis</taxon>
        <taxon>Zoopagomycota</taxon>
        <taxon>Kickxellomycotina</taxon>
        <taxon>Harpellomycetes</taxon>
        <taxon>Harpellales</taxon>
        <taxon>Legeriomycetaceae</taxon>
        <taxon>Zancudomyces</taxon>
    </lineage>
</organism>
<reference evidence="2" key="1">
    <citation type="submission" date="2017-01" db="EMBL/GenBank/DDBJ databases">
        <authorList>
            <person name="Wang Y."/>
            <person name="White M."/>
            <person name="Kvist S."/>
            <person name="Moncalvo J.-M."/>
        </authorList>
    </citation>
    <scope>NUCLEOTIDE SEQUENCE [LARGE SCALE GENOMIC DNA]</scope>
    <source>
        <strain evidence="2">COL-18-3</strain>
    </source>
</reference>
<keyword evidence="1" id="KW-0808">Transferase</keyword>
<protein>
    <submittedName>
        <fullName evidence="1">GPI ethanolamine phosphate transferase 3</fullName>
    </submittedName>
</protein>
<evidence type="ECO:0000313" key="1">
    <source>
        <dbReference type="EMBL" id="OMH83431.1"/>
    </source>
</evidence>
<dbReference type="AlphaFoldDB" id="A0A1R1PR68"/>
<dbReference type="InterPro" id="IPR039524">
    <property type="entry name" value="PIGO/GPI13"/>
</dbReference>
<comment type="caution">
    <text evidence="1">The sequence shown here is derived from an EMBL/GenBank/DDBJ whole genome shotgun (WGS) entry which is preliminary data.</text>
</comment>
<dbReference type="PANTHER" id="PTHR23071:SF1">
    <property type="entry name" value="GPI ETHANOLAMINE PHOSPHATE TRANSFERASE 3"/>
    <property type="match status" value="1"/>
</dbReference>
<evidence type="ECO:0000313" key="2">
    <source>
        <dbReference type="Proteomes" id="UP000188320"/>
    </source>
</evidence>
<name>A0A1R1PR68_ZANCU</name>
<dbReference type="EMBL" id="LSSK01000409">
    <property type="protein sequence ID" value="OMH83431.1"/>
    <property type="molecule type" value="Genomic_DNA"/>
</dbReference>
<dbReference type="PANTHER" id="PTHR23071">
    <property type="entry name" value="PHOSPHATIDYLINOSITOL GLYCAN"/>
    <property type="match status" value="1"/>
</dbReference>